<keyword evidence="15" id="KW-0411">Iron-sulfur</keyword>
<proteinExistence type="inferred from homology"/>
<dbReference type="SUPFAM" id="SSF53706">
    <property type="entry name" value="Formate dehydrogenase/DMSO reductase, domains 1-3"/>
    <property type="match status" value="1"/>
</dbReference>
<feature type="compositionally biased region" description="Low complexity" evidence="17">
    <location>
        <begin position="745"/>
        <end position="760"/>
    </location>
</feature>
<evidence type="ECO:0000256" key="7">
    <source>
        <dbReference type="ARBA" id="ARBA00022505"/>
    </source>
</evidence>
<evidence type="ECO:0000313" key="21">
    <source>
        <dbReference type="EMBL" id="MDM7854093.1"/>
    </source>
</evidence>
<dbReference type="InterPro" id="IPR006657">
    <property type="entry name" value="MoPterin_dinucl-bd_dom"/>
</dbReference>
<feature type="compositionally biased region" description="Low complexity" evidence="17">
    <location>
        <begin position="1035"/>
        <end position="1056"/>
    </location>
</feature>
<keyword evidence="16" id="KW-0534">Nitrate assimilation</keyword>
<dbReference type="InterPro" id="IPR017927">
    <property type="entry name" value="FAD-bd_FR_type"/>
</dbReference>
<comment type="cofactor">
    <cofactor evidence="4">
        <name>FAD</name>
        <dbReference type="ChEBI" id="CHEBI:57692"/>
    </cofactor>
</comment>
<dbReference type="Gene3D" id="2.40.40.20">
    <property type="match status" value="1"/>
</dbReference>
<dbReference type="Gene3D" id="3.40.50.740">
    <property type="match status" value="1"/>
</dbReference>
<name>A0ABT7SD35_9CELL</name>
<dbReference type="CDD" id="cd06199">
    <property type="entry name" value="SiR"/>
    <property type="match status" value="1"/>
</dbReference>
<feature type="domain" description="4Fe-4S Mo/W bis-MGD-type" evidence="20">
    <location>
        <begin position="14"/>
        <end position="75"/>
    </location>
</feature>
<dbReference type="InterPro" id="IPR003097">
    <property type="entry name" value="CysJ-like_FAD-binding"/>
</dbReference>
<comment type="cofactor">
    <cofactor evidence="3">
        <name>[4Fe-4S] cluster</name>
        <dbReference type="ChEBI" id="CHEBI:49883"/>
    </cofactor>
</comment>
<dbReference type="Gene3D" id="3.40.50.360">
    <property type="match status" value="1"/>
</dbReference>
<dbReference type="InterPro" id="IPR029039">
    <property type="entry name" value="Flavoprotein-like_sf"/>
</dbReference>
<dbReference type="PANTHER" id="PTHR43105:SF9">
    <property type="entry name" value="NADPH-FE(3+) OXIDOREDUCTASE SUBUNIT ALPHA"/>
    <property type="match status" value="1"/>
</dbReference>
<keyword evidence="22" id="KW-1185">Reference proteome</keyword>
<dbReference type="CDD" id="cd02754">
    <property type="entry name" value="MopB_Nitrate-R-NapA-like"/>
    <property type="match status" value="1"/>
</dbReference>
<feature type="domain" description="FAD-binding FR-type" evidence="19">
    <location>
        <begin position="1074"/>
        <end position="1292"/>
    </location>
</feature>
<keyword evidence="7" id="KW-0500">Molybdenum</keyword>
<protein>
    <submittedName>
        <fullName evidence="21">Bifunctional nitrate reductase/sulfite reductase flavoprotein subunit alpha</fullName>
    </submittedName>
</protein>
<evidence type="ECO:0000256" key="2">
    <source>
        <dbReference type="ARBA" id="ARBA00001942"/>
    </source>
</evidence>
<dbReference type="PRINTS" id="PR00371">
    <property type="entry name" value="FPNCR"/>
</dbReference>
<evidence type="ECO:0000256" key="12">
    <source>
        <dbReference type="ARBA" id="ARBA00022857"/>
    </source>
</evidence>
<evidence type="ECO:0000259" key="18">
    <source>
        <dbReference type="PROSITE" id="PS50902"/>
    </source>
</evidence>
<evidence type="ECO:0000256" key="11">
    <source>
        <dbReference type="ARBA" id="ARBA00022827"/>
    </source>
</evidence>
<dbReference type="Pfam" id="PF00667">
    <property type="entry name" value="FAD_binding_1"/>
    <property type="match status" value="1"/>
</dbReference>
<keyword evidence="14" id="KW-0408">Iron</keyword>
<sequence>MTATTTAPPQSGTSTQVATVCSYCGVGCGVVLDVATGPDGRRTATGARGDRTHPSNGGRLCTKGATSADLLAATGRATTALVRPSRGAVPEPAALDDAIALVARRLRAIVDEHGPDAVAFYVSGQLSLEAQYLANKLAKGFVGTNQIESNSRLCMASAGTGYKLSLGADGPPGSYDDLDHADVFLVIGANMADCHPILFLRLLDRVKAGAKLIVVDPRRTATAEKADLFLQVRPGTDIALLNGLLRLVVEAGGLDEPFVAEHTEGWADVEDMLADYPADAVAELTGVPEADLRAAAALIAGAENWVSCWTMGLNQSVHGTWNTNALVNLHLATGAICRPGSGPFSLTGQPNAMGGREMGYMGPGLPGQRSVLDADDRAFTERAWGLVPGTLRADGVGRGTVDMFERMAAGDIRACWVVCTNPVASVANRRTVIEGLERAELVVTQDVFADTETNAYADVVLPAALWSEADGVMVNSERNLTLARRALDPPGDAVPDWQLIARVATAMGYAGFEYGSSQEVFDELRAFANPRTGYDLRGVTYERLQSGPVQWPCPPEGAARNPIRYVNDGVSQTLLTRPDGTRPRLAFPTPSGRAVFHARPHLPAAELPDDDYPFVLNTGRVQHQWHTMTKTGKVAKLTRLAPGPFVELHPSDAAALGIAPGSPVEVASRRGRAVLPAVVTDRVRPGSCFAPFHWNDLFGEYLAVNAVTNDAVDPLSFQPELKVCAVALTPVAEVARRAGVGGSGAARPSPGDPAGVGPDAAARRAAGAAAAGGAVTGPAVDALDVGAAPGLAPGAAAMRALGAALGLDRLDPPPLGPAERRYLAGFLAGLGGGASGTPVLPAGAPLDADQALWVDGLLAGLFSRAPEPAAADGARRAAGAATPVRPLVVLWASQTGTAEELAASAARALTDAGLAPRVVAMDDEPLADLPRGADLVLVTSTFGDGDAPDNGTAFWEAVAAPDARRLDGSRFAVLALGDSSYDRFCGHGRRLDHRLAELGASRLVDRADCEPGDDERAAAWVHGVVGVLTGAGAESASDDAGAADAGPAAGEAARSARVPEATEPPAGPARATRHAPGVATLVTNRVLGLPGSAKEVREIVLDVSGSAREVTYRAGDALAVHPTNAQRLVDEWFEVTGWDEDATVVVDGADRRLRDALTYDLDIARVGADVLALLADRSGHAELRRLLRPDNRGDLARWTWCRQALDVVAELAPDVPAADLVGVLRRLQPRQYSISSSALVAPDRVSLTMSVVRYASPAGRARGGVCSTFLADAPLGAQVPVHVQPTAHFRPPAADARAVMIGPGTGVAPFVGFLAERRAAGHTGASWLVFGEQHEATDFYYRDDLEAMLADGTLERLDTAFSRDQRSKVYVQDRLREQGARLWSWLEDGASVYVCGDASRMAKDVDAALREVVATHGRLSRDAADAYVKRLAADHRYVRDVY</sequence>
<evidence type="ECO:0000256" key="10">
    <source>
        <dbReference type="ARBA" id="ARBA00022723"/>
    </source>
</evidence>
<dbReference type="InterPro" id="IPR006656">
    <property type="entry name" value="Mopterin_OxRdtase"/>
</dbReference>
<dbReference type="Pfam" id="PF00258">
    <property type="entry name" value="Flavodoxin_1"/>
    <property type="match status" value="1"/>
</dbReference>
<dbReference type="Gene3D" id="2.20.25.90">
    <property type="entry name" value="ADC-like domains"/>
    <property type="match status" value="1"/>
</dbReference>
<dbReference type="SUPFAM" id="SSF52343">
    <property type="entry name" value="Ferredoxin reductase-like, C-terminal NADP-linked domain"/>
    <property type="match status" value="1"/>
</dbReference>
<evidence type="ECO:0000256" key="15">
    <source>
        <dbReference type="ARBA" id="ARBA00023014"/>
    </source>
</evidence>
<keyword evidence="10" id="KW-0479">Metal-binding</keyword>
<keyword evidence="12" id="KW-0521">NADP</keyword>
<feature type="region of interest" description="Disordered" evidence="17">
    <location>
        <begin position="740"/>
        <end position="760"/>
    </location>
</feature>
<dbReference type="PRINTS" id="PR00369">
    <property type="entry name" value="FLAVODOXIN"/>
</dbReference>
<dbReference type="InterPro" id="IPR001709">
    <property type="entry name" value="Flavoprot_Pyr_Nucl_cyt_Rdtase"/>
</dbReference>
<comment type="similarity">
    <text evidence="5">Belongs to the prokaryotic molybdopterin-containing oxidoreductase family. NasA/NapA/NarB subfamily.</text>
</comment>
<evidence type="ECO:0000259" key="19">
    <source>
        <dbReference type="PROSITE" id="PS51384"/>
    </source>
</evidence>
<reference evidence="21 22" key="1">
    <citation type="submission" date="2023-06" db="EMBL/GenBank/DDBJ databases">
        <title>Cellulomonas sp. MW4 Whole genome sequence.</title>
        <authorList>
            <person name="Park S."/>
        </authorList>
    </citation>
    <scope>NUCLEOTIDE SEQUENCE [LARGE SCALE GENOMIC DNA]</scope>
    <source>
        <strain evidence="21 22">MW4</strain>
    </source>
</reference>
<dbReference type="InterPro" id="IPR023173">
    <property type="entry name" value="NADPH_Cyt_P450_Rdtase_alpha"/>
</dbReference>
<evidence type="ECO:0000256" key="8">
    <source>
        <dbReference type="ARBA" id="ARBA00022630"/>
    </source>
</evidence>
<evidence type="ECO:0000259" key="20">
    <source>
        <dbReference type="PROSITE" id="PS51669"/>
    </source>
</evidence>
<evidence type="ECO:0000256" key="6">
    <source>
        <dbReference type="ARBA" id="ARBA00022485"/>
    </source>
</evidence>
<dbReference type="InterPro" id="IPR017938">
    <property type="entry name" value="Riboflavin_synthase-like_b-brl"/>
</dbReference>
<keyword evidence="11" id="KW-0274">FAD</keyword>
<evidence type="ECO:0000256" key="13">
    <source>
        <dbReference type="ARBA" id="ARBA00023002"/>
    </source>
</evidence>
<dbReference type="RefSeq" id="WP_289453691.1">
    <property type="nucleotide sequence ID" value="NZ_JAUCGQ010000001.1"/>
</dbReference>
<organism evidence="21 22">
    <name type="scientific">Cellulomonas alba</name>
    <dbReference type="NCBI Taxonomy" id="3053467"/>
    <lineage>
        <taxon>Bacteria</taxon>
        <taxon>Bacillati</taxon>
        <taxon>Actinomycetota</taxon>
        <taxon>Actinomycetes</taxon>
        <taxon>Micrococcales</taxon>
        <taxon>Cellulomonadaceae</taxon>
        <taxon>Cellulomonas</taxon>
    </lineage>
</organism>
<evidence type="ECO:0000256" key="5">
    <source>
        <dbReference type="ARBA" id="ARBA00008747"/>
    </source>
</evidence>
<dbReference type="Proteomes" id="UP001529338">
    <property type="component" value="Unassembled WGS sequence"/>
</dbReference>
<dbReference type="SMART" id="SM00926">
    <property type="entry name" value="Molybdop_Fe4S4"/>
    <property type="match status" value="1"/>
</dbReference>
<dbReference type="Pfam" id="PF00384">
    <property type="entry name" value="Molybdopterin"/>
    <property type="match status" value="1"/>
</dbReference>
<evidence type="ECO:0000256" key="14">
    <source>
        <dbReference type="ARBA" id="ARBA00023004"/>
    </source>
</evidence>
<dbReference type="InterPro" id="IPR001094">
    <property type="entry name" value="Flavdoxin-like"/>
</dbReference>
<dbReference type="Pfam" id="PF00175">
    <property type="entry name" value="NAD_binding_1"/>
    <property type="match status" value="1"/>
</dbReference>
<feature type="region of interest" description="Disordered" evidence="17">
    <location>
        <begin position="1035"/>
        <end position="1075"/>
    </location>
</feature>
<dbReference type="EMBL" id="JAUCGQ010000001">
    <property type="protein sequence ID" value="MDM7854093.1"/>
    <property type="molecule type" value="Genomic_DNA"/>
</dbReference>
<dbReference type="Pfam" id="PF04879">
    <property type="entry name" value="Molybdop_Fe4S4"/>
    <property type="match status" value="1"/>
</dbReference>
<keyword evidence="13" id="KW-0560">Oxidoreductase</keyword>
<gene>
    <name evidence="21" type="ORF">QRT04_04040</name>
</gene>
<comment type="caution">
    <text evidence="21">The sequence shown here is derived from an EMBL/GenBank/DDBJ whole genome shotgun (WGS) entry which is preliminary data.</text>
</comment>
<dbReference type="SUPFAM" id="SSF63380">
    <property type="entry name" value="Riboflavin synthase domain-like"/>
    <property type="match status" value="1"/>
</dbReference>
<dbReference type="InterPro" id="IPR041957">
    <property type="entry name" value="CT_Nitrate-R-NapA-like"/>
</dbReference>
<evidence type="ECO:0000256" key="16">
    <source>
        <dbReference type="ARBA" id="ARBA00023063"/>
    </source>
</evidence>
<keyword evidence="9" id="KW-0288">FMN</keyword>
<evidence type="ECO:0000256" key="3">
    <source>
        <dbReference type="ARBA" id="ARBA00001966"/>
    </source>
</evidence>
<dbReference type="PROSITE" id="PS50902">
    <property type="entry name" value="FLAVODOXIN_LIKE"/>
    <property type="match status" value="1"/>
</dbReference>
<dbReference type="PROSITE" id="PS00551">
    <property type="entry name" value="MOLYBDOPTERIN_PROK_1"/>
    <property type="match status" value="1"/>
</dbReference>
<feature type="domain" description="Flavodoxin-like" evidence="18">
    <location>
        <begin position="887"/>
        <end position="1025"/>
    </location>
</feature>
<dbReference type="InterPro" id="IPR027467">
    <property type="entry name" value="MopterinOxRdtase_cofactor_BS"/>
</dbReference>
<evidence type="ECO:0000256" key="17">
    <source>
        <dbReference type="SAM" id="MobiDB-lite"/>
    </source>
</evidence>
<dbReference type="PANTHER" id="PTHR43105">
    <property type="entry name" value="RESPIRATORY NITRATE REDUCTASE"/>
    <property type="match status" value="1"/>
</dbReference>
<dbReference type="InterPro" id="IPR006963">
    <property type="entry name" value="Mopterin_OxRdtase_4Fe-4S_dom"/>
</dbReference>
<comment type="cofactor">
    <cofactor evidence="2">
        <name>Mo-bis(molybdopterin guanine dinucleotide)</name>
        <dbReference type="ChEBI" id="CHEBI:60539"/>
    </cofactor>
</comment>
<keyword evidence="8" id="KW-0285">Flavoprotein</keyword>
<keyword evidence="6" id="KW-0004">4Fe-4S</keyword>
<dbReference type="InterPro" id="IPR009010">
    <property type="entry name" value="Asp_de-COase-like_dom_sf"/>
</dbReference>
<dbReference type="InterPro" id="IPR039261">
    <property type="entry name" value="FNR_nucleotide-bd"/>
</dbReference>
<accession>A0ABT7SD35</accession>
<dbReference type="PROSITE" id="PS51669">
    <property type="entry name" value="4FE4S_MOW_BIS_MGD"/>
    <property type="match status" value="1"/>
</dbReference>
<dbReference type="Gene3D" id="2.40.30.10">
    <property type="entry name" value="Translation factors"/>
    <property type="match status" value="1"/>
</dbReference>
<dbReference type="Gene3D" id="3.40.228.10">
    <property type="entry name" value="Dimethylsulfoxide Reductase, domain 2"/>
    <property type="match status" value="1"/>
</dbReference>
<dbReference type="Pfam" id="PF01568">
    <property type="entry name" value="Molydop_binding"/>
    <property type="match status" value="1"/>
</dbReference>
<dbReference type="InterPro" id="IPR050123">
    <property type="entry name" value="Prok_molybdopt-oxidoreductase"/>
</dbReference>
<dbReference type="CDD" id="cd02791">
    <property type="entry name" value="MopB_CT_Nitrate-R-NapA-like"/>
    <property type="match status" value="1"/>
</dbReference>
<evidence type="ECO:0000256" key="9">
    <source>
        <dbReference type="ARBA" id="ARBA00022643"/>
    </source>
</evidence>
<dbReference type="SUPFAM" id="SSF50692">
    <property type="entry name" value="ADC-like"/>
    <property type="match status" value="1"/>
</dbReference>
<dbReference type="Gene3D" id="1.20.990.10">
    <property type="entry name" value="NADPH-cytochrome p450 Reductase, Chain A, domain 3"/>
    <property type="match status" value="1"/>
</dbReference>
<dbReference type="InterPro" id="IPR008254">
    <property type="entry name" value="Flavodoxin/NO_synth"/>
</dbReference>
<dbReference type="Gene3D" id="3.40.50.80">
    <property type="entry name" value="Nucleotide-binding domain of ferredoxin-NADP reductase (FNR) module"/>
    <property type="match status" value="1"/>
</dbReference>
<dbReference type="InterPro" id="IPR001433">
    <property type="entry name" value="OxRdtase_FAD/NAD-bd"/>
</dbReference>
<evidence type="ECO:0000256" key="4">
    <source>
        <dbReference type="ARBA" id="ARBA00001974"/>
    </source>
</evidence>
<comment type="cofactor">
    <cofactor evidence="1">
        <name>FMN</name>
        <dbReference type="ChEBI" id="CHEBI:58210"/>
    </cofactor>
</comment>
<dbReference type="SUPFAM" id="SSF52218">
    <property type="entry name" value="Flavoproteins"/>
    <property type="match status" value="1"/>
</dbReference>
<dbReference type="PROSITE" id="PS51384">
    <property type="entry name" value="FAD_FR"/>
    <property type="match status" value="1"/>
</dbReference>
<evidence type="ECO:0000313" key="22">
    <source>
        <dbReference type="Proteomes" id="UP001529338"/>
    </source>
</evidence>
<evidence type="ECO:0000256" key="1">
    <source>
        <dbReference type="ARBA" id="ARBA00001917"/>
    </source>
</evidence>
<feature type="region of interest" description="Disordered" evidence="17">
    <location>
        <begin position="39"/>
        <end position="58"/>
    </location>
</feature>